<protein>
    <recommendedName>
        <fullName evidence="5">Cell division protein FtsL</fullName>
    </recommendedName>
</protein>
<evidence type="ECO:0000256" key="1">
    <source>
        <dbReference type="SAM" id="Coils"/>
    </source>
</evidence>
<gene>
    <name evidence="3" type="ORF">EEQ99_08075</name>
</gene>
<dbReference type="EMBL" id="RIBW01000002">
    <property type="protein sequence ID" value="RUM03144.1"/>
    <property type="molecule type" value="Genomic_DNA"/>
</dbReference>
<evidence type="ECO:0008006" key="5">
    <source>
        <dbReference type="Google" id="ProtNLM"/>
    </source>
</evidence>
<proteinExistence type="predicted"/>
<reference evidence="3 4" key="1">
    <citation type="journal article" date="2015" name="Int. J. Syst. Evol. Microbiol.">
        <title>Rhizobium anhuiense sp. nov., isolated from effective nodules of Vicia faba and Pisum sativum.</title>
        <authorList>
            <person name="Zhang Y.J."/>
            <person name="Zheng W.T."/>
            <person name="Everall I."/>
            <person name="Young J.P."/>
            <person name="Zhang X.X."/>
            <person name="Tian C.F."/>
            <person name="Sui X.H."/>
            <person name="Wang E.T."/>
            <person name="Chen W.X."/>
        </authorList>
    </citation>
    <scope>NUCLEOTIDE SEQUENCE [LARGE SCALE GENOMIC DNA]</scope>
    <source>
        <strain evidence="3 4">CCBAU 23252</strain>
    </source>
</reference>
<dbReference type="RefSeq" id="WP_063474585.1">
    <property type="nucleotide sequence ID" value="NZ_BMFI01000001.1"/>
</dbReference>
<dbReference type="AlphaFoldDB" id="A0A3S0RWA6"/>
<name>A0A3S0RWA6_9HYPH</name>
<dbReference type="Proteomes" id="UP000273611">
    <property type="component" value="Unassembled WGS sequence"/>
</dbReference>
<evidence type="ECO:0000313" key="3">
    <source>
        <dbReference type="EMBL" id="RUM03144.1"/>
    </source>
</evidence>
<evidence type="ECO:0000313" key="4">
    <source>
        <dbReference type="Proteomes" id="UP000273611"/>
    </source>
</evidence>
<feature type="coiled-coil region" evidence="1">
    <location>
        <begin position="27"/>
        <end position="54"/>
    </location>
</feature>
<sequence>MLKTFDLVLIGVMTATAAVTYTIKHRAELKLEEVHRLEAEIKLEKDTIDLLKADWALQSQPNRLERLVKAYNDELQLQPTASTALVHAKELPMLKSEVPVPDVTEAKANGAAGAGAKGATVASAKGATGTSKIQPIPQPAPRGAAEPHGAVAPDGGAEDDAGADEIETGSVE</sequence>
<feature type="compositionally biased region" description="Low complexity" evidence="2">
    <location>
        <begin position="117"/>
        <end position="130"/>
    </location>
</feature>
<feature type="region of interest" description="Disordered" evidence="2">
    <location>
        <begin position="110"/>
        <end position="172"/>
    </location>
</feature>
<accession>A0A3S0RWA6</accession>
<evidence type="ECO:0000256" key="2">
    <source>
        <dbReference type="SAM" id="MobiDB-lite"/>
    </source>
</evidence>
<organism evidence="3 4">
    <name type="scientific">Rhizobium anhuiense</name>
    <dbReference type="NCBI Taxonomy" id="1184720"/>
    <lineage>
        <taxon>Bacteria</taxon>
        <taxon>Pseudomonadati</taxon>
        <taxon>Pseudomonadota</taxon>
        <taxon>Alphaproteobacteria</taxon>
        <taxon>Hyphomicrobiales</taxon>
        <taxon>Rhizobiaceae</taxon>
        <taxon>Rhizobium/Agrobacterium group</taxon>
        <taxon>Rhizobium</taxon>
    </lineage>
</organism>
<comment type="caution">
    <text evidence="3">The sequence shown here is derived from an EMBL/GenBank/DDBJ whole genome shotgun (WGS) entry which is preliminary data.</text>
</comment>
<feature type="compositionally biased region" description="Acidic residues" evidence="2">
    <location>
        <begin position="156"/>
        <end position="172"/>
    </location>
</feature>
<keyword evidence="1" id="KW-0175">Coiled coil</keyword>